<evidence type="ECO:0000256" key="1">
    <source>
        <dbReference type="ARBA" id="ARBA00009776"/>
    </source>
</evidence>
<proteinExistence type="inferred from homology"/>
<dbReference type="Proteomes" id="UP001595999">
    <property type="component" value="Unassembled WGS sequence"/>
</dbReference>
<evidence type="ECO:0000256" key="9">
    <source>
        <dbReference type="ARBA" id="ARBA00029962"/>
    </source>
</evidence>
<dbReference type="InterPro" id="IPR039430">
    <property type="entry name" value="Thymidylate_kin-like_dom"/>
</dbReference>
<feature type="binding site" evidence="11">
    <location>
        <begin position="15"/>
        <end position="22"/>
    </location>
    <ligand>
        <name>ATP</name>
        <dbReference type="ChEBI" id="CHEBI:30616"/>
    </ligand>
</feature>
<dbReference type="NCBIfam" id="TIGR00041">
    <property type="entry name" value="DTMP_kinase"/>
    <property type="match status" value="1"/>
</dbReference>
<dbReference type="EC" id="2.7.4.9" evidence="2 11"/>
<dbReference type="Pfam" id="PF02223">
    <property type="entry name" value="Thymidylate_kin"/>
    <property type="match status" value="1"/>
</dbReference>
<comment type="catalytic activity">
    <reaction evidence="10 11">
        <text>dTMP + ATP = dTDP + ADP</text>
        <dbReference type="Rhea" id="RHEA:13517"/>
        <dbReference type="ChEBI" id="CHEBI:30616"/>
        <dbReference type="ChEBI" id="CHEBI:58369"/>
        <dbReference type="ChEBI" id="CHEBI:63528"/>
        <dbReference type="ChEBI" id="CHEBI:456216"/>
        <dbReference type="EC" id="2.7.4.9"/>
    </reaction>
</comment>
<evidence type="ECO:0000256" key="8">
    <source>
        <dbReference type="ARBA" id="ARBA00022840"/>
    </source>
</evidence>
<keyword evidence="6 11" id="KW-0547">Nucleotide-binding</keyword>
<keyword evidence="7 11" id="KW-0418">Kinase</keyword>
<evidence type="ECO:0000256" key="7">
    <source>
        <dbReference type="ARBA" id="ARBA00022777"/>
    </source>
</evidence>
<dbReference type="InterPro" id="IPR018095">
    <property type="entry name" value="Thymidylate_kin_CS"/>
</dbReference>
<evidence type="ECO:0000256" key="2">
    <source>
        <dbReference type="ARBA" id="ARBA00012980"/>
    </source>
</evidence>
<dbReference type="InterPro" id="IPR018094">
    <property type="entry name" value="Thymidylate_kinase"/>
</dbReference>
<dbReference type="PROSITE" id="PS01331">
    <property type="entry name" value="THYMIDYLATE_KINASE"/>
    <property type="match status" value="1"/>
</dbReference>
<dbReference type="RefSeq" id="WP_231460890.1">
    <property type="nucleotide sequence ID" value="NZ_JAJOHW010000009.1"/>
</dbReference>
<dbReference type="EMBL" id="JBHSEK010000002">
    <property type="protein sequence ID" value="MFC4489048.1"/>
    <property type="molecule type" value="Genomic_DNA"/>
</dbReference>
<accession>A0ABV8ZSB4</accession>
<evidence type="ECO:0000256" key="4">
    <source>
        <dbReference type="ARBA" id="ARBA00022679"/>
    </source>
</evidence>
<comment type="similarity">
    <text evidence="1 11">Belongs to the thymidylate kinase family.</text>
</comment>
<keyword evidence="5 11" id="KW-0545">Nucleotide biosynthesis</keyword>
<dbReference type="PANTHER" id="PTHR10344:SF4">
    <property type="entry name" value="UMP-CMP KINASE 2, MITOCHONDRIAL"/>
    <property type="match status" value="1"/>
</dbReference>
<comment type="function">
    <text evidence="11">Phosphorylation of dTMP to form dTDP in both de novo and salvage pathways of dTTP synthesis.</text>
</comment>
<sequence>MALEQQRGRFINLEGIDGAGKSTHLAFIRDWLAQHGVDAVFTREPGGTPLGEKIRELLLAVDTEVSLDAETLLVFASRQQLLHSVIEPALAAGQWLVSDRFTDSTFAFQGGGRGVPAARIAALEQWVQHGLQPDLTLLFDLPLEVAAERMSKTRQLDRFEQEKADFHVRVREAYLRRAAGQPRFAVLDASRSIAEIQVDIAACLQRLLEAN</sequence>
<keyword evidence="14" id="KW-1185">Reference proteome</keyword>
<evidence type="ECO:0000256" key="10">
    <source>
        <dbReference type="ARBA" id="ARBA00048743"/>
    </source>
</evidence>
<protein>
    <recommendedName>
        <fullName evidence="3 11">Thymidylate kinase</fullName>
        <ecNumber evidence="2 11">2.7.4.9</ecNumber>
    </recommendedName>
    <alternativeName>
        <fullName evidence="9 11">dTMP kinase</fullName>
    </alternativeName>
</protein>
<evidence type="ECO:0000259" key="12">
    <source>
        <dbReference type="Pfam" id="PF02223"/>
    </source>
</evidence>
<evidence type="ECO:0000256" key="5">
    <source>
        <dbReference type="ARBA" id="ARBA00022727"/>
    </source>
</evidence>
<evidence type="ECO:0000256" key="11">
    <source>
        <dbReference type="HAMAP-Rule" id="MF_00165"/>
    </source>
</evidence>
<evidence type="ECO:0000313" key="14">
    <source>
        <dbReference type="Proteomes" id="UP001595999"/>
    </source>
</evidence>
<keyword evidence="4 11" id="KW-0808">Transferase</keyword>
<dbReference type="SUPFAM" id="SSF52540">
    <property type="entry name" value="P-loop containing nucleoside triphosphate hydrolases"/>
    <property type="match status" value="1"/>
</dbReference>
<comment type="caution">
    <text evidence="13">The sequence shown here is derived from an EMBL/GenBank/DDBJ whole genome shotgun (WGS) entry which is preliminary data.</text>
</comment>
<keyword evidence="8 11" id="KW-0067">ATP-binding</keyword>
<dbReference type="InterPro" id="IPR027417">
    <property type="entry name" value="P-loop_NTPase"/>
</dbReference>
<dbReference type="Gene3D" id="3.40.50.300">
    <property type="entry name" value="P-loop containing nucleotide triphosphate hydrolases"/>
    <property type="match status" value="1"/>
</dbReference>
<evidence type="ECO:0000313" key="13">
    <source>
        <dbReference type="EMBL" id="MFC4489048.1"/>
    </source>
</evidence>
<organism evidence="13 14">
    <name type="scientific">Chromobacterium aquaticum</name>
    <dbReference type="NCBI Taxonomy" id="467180"/>
    <lineage>
        <taxon>Bacteria</taxon>
        <taxon>Pseudomonadati</taxon>
        <taxon>Pseudomonadota</taxon>
        <taxon>Betaproteobacteria</taxon>
        <taxon>Neisseriales</taxon>
        <taxon>Chromobacteriaceae</taxon>
        <taxon>Chromobacterium</taxon>
    </lineage>
</organism>
<evidence type="ECO:0000256" key="6">
    <source>
        <dbReference type="ARBA" id="ARBA00022741"/>
    </source>
</evidence>
<evidence type="ECO:0000256" key="3">
    <source>
        <dbReference type="ARBA" id="ARBA00017144"/>
    </source>
</evidence>
<feature type="domain" description="Thymidylate kinase-like" evidence="12">
    <location>
        <begin position="13"/>
        <end position="200"/>
    </location>
</feature>
<reference evidence="14" key="1">
    <citation type="journal article" date="2019" name="Int. J. Syst. Evol. Microbiol.">
        <title>The Global Catalogue of Microorganisms (GCM) 10K type strain sequencing project: providing services to taxonomists for standard genome sequencing and annotation.</title>
        <authorList>
            <consortium name="The Broad Institute Genomics Platform"/>
            <consortium name="The Broad Institute Genome Sequencing Center for Infectious Disease"/>
            <person name="Wu L."/>
            <person name="Ma J."/>
        </authorList>
    </citation>
    <scope>NUCLEOTIDE SEQUENCE [LARGE SCALE GENOMIC DNA]</scope>
    <source>
        <strain evidence="14">CGMCC 4.7608</strain>
    </source>
</reference>
<gene>
    <name evidence="11 13" type="primary">tmk</name>
    <name evidence="13" type="ORF">ACFO0R_05390</name>
</gene>
<name>A0ABV8ZSB4_9NEIS</name>
<dbReference type="CDD" id="cd01672">
    <property type="entry name" value="TMPK"/>
    <property type="match status" value="1"/>
</dbReference>
<dbReference type="GO" id="GO:0004798">
    <property type="term" value="F:dTMP kinase activity"/>
    <property type="evidence" value="ECO:0007669"/>
    <property type="project" value="UniProtKB-EC"/>
</dbReference>
<dbReference type="HAMAP" id="MF_00165">
    <property type="entry name" value="Thymidylate_kinase"/>
    <property type="match status" value="1"/>
</dbReference>
<dbReference type="PANTHER" id="PTHR10344">
    <property type="entry name" value="THYMIDYLATE KINASE"/>
    <property type="match status" value="1"/>
</dbReference>